<evidence type="ECO:0000256" key="2">
    <source>
        <dbReference type="ARBA" id="ARBA00022475"/>
    </source>
</evidence>
<dbReference type="OrthoDB" id="8919081at2759"/>
<evidence type="ECO:0000256" key="10">
    <source>
        <dbReference type="ARBA" id="ARBA00023180"/>
    </source>
</evidence>
<keyword evidence="8" id="KW-0472">Membrane</keyword>
<feature type="region of interest" description="Disordered" evidence="18">
    <location>
        <begin position="31"/>
        <end position="61"/>
    </location>
</feature>
<dbReference type="InterPro" id="IPR044913">
    <property type="entry name" value="P_trefoil_dom_sf"/>
</dbReference>
<evidence type="ECO:0000313" key="23">
    <source>
        <dbReference type="Proteomes" id="UP000472271"/>
    </source>
</evidence>
<comment type="caution">
    <text evidence="17">Lacks conserved residue(s) required for the propagation of feature annotation.</text>
</comment>
<evidence type="ECO:0000259" key="21">
    <source>
        <dbReference type="PROSITE" id="PS51448"/>
    </source>
</evidence>
<dbReference type="InterPro" id="IPR055355">
    <property type="entry name" value="ZP-C"/>
</dbReference>
<evidence type="ECO:0000259" key="20">
    <source>
        <dbReference type="PROSITE" id="PS51034"/>
    </source>
</evidence>
<dbReference type="InterPro" id="IPR055356">
    <property type="entry name" value="ZP-N"/>
</dbReference>
<dbReference type="GO" id="GO:0035805">
    <property type="term" value="C:egg coat"/>
    <property type="evidence" value="ECO:0007669"/>
    <property type="project" value="UniProtKB-SubCell"/>
</dbReference>
<evidence type="ECO:0000256" key="19">
    <source>
        <dbReference type="SAM" id="SignalP"/>
    </source>
</evidence>
<dbReference type="GeneID" id="115421032"/>
<dbReference type="InterPro" id="IPR017977">
    <property type="entry name" value="ZP_dom_CS"/>
</dbReference>
<dbReference type="InterPro" id="IPR051148">
    <property type="entry name" value="Zona_Pellucida_Domain_gp"/>
</dbReference>
<evidence type="ECO:0000256" key="6">
    <source>
        <dbReference type="ARBA" id="ARBA00022692"/>
    </source>
</evidence>
<dbReference type="Proteomes" id="UP000472271">
    <property type="component" value="Chromosome 6"/>
</dbReference>
<dbReference type="PANTHER" id="PTHR23343">
    <property type="entry name" value="ZONA PELLUCIDA SPERM-BINDING PROTEIN"/>
    <property type="match status" value="1"/>
</dbReference>
<feature type="compositionally biased region" description="Polar residues" evidence="18">
    <location>
        <begin position="40"/>
        <end position="51"/>
    </location>
</feature>
<organism evidence="22 23">
    <name type="scientific">Sphaeramia orbicularis</name>
    <name type="common">orbiculate cardinalfish</name>
    <dbReference type="NCBI Taxonomy" id="375764"/>
    <lineage>
        <taxon>Eukaryota</taxon>
        <taxon>Metazoa</taxon>
        <taxon>Chordata</taxon>
        <taxon>Craniata</taxon>
        <taxon>Vertebrata</taxon>
        <taxon>Euteleostomi</taxon>
        <taxon>Actinopterygii</taxon>
        <taxon>Neopterygii</taxon>
        <taxon>Teleostei</taxon>
        <taxon>Neoteleostei</taxon>
        <taxon>Acanthomorphata</taxon>
        <taxon>Gobiaria</taxon>
        <taxon>Kurtiformes</taxon>
        <taxon>Apogonoidei</taxon>
        <taxon>Apogonidae</taxon>
        <taxon>Apogoninae</taxon>
        <taxon>Sphaeramia</taxon>
    </lineage>
</organism>
<feature type="signal peptide" evidence="19">
    <location>
        <begin position="1"/>
        <end position="22"/>
    </location>
</feature>
<protein>
    <recommendedName>
        <fullName evidence="14">Zona pellucida sperm-binding protein 4</fullName>
    </recommendedName>
    <alternativeName>
        <fullName evidence="16">Zona pellucida glycoprotein 4</fullName>
    </alternativeName>
    <alternativeName>
        <fullName evidence="15">Zona pellucida protein B</fullName>
    </alternativeName>
</protein>
<proteinExistence type="predicted"/>
<evidence type="ECO:0000256" key="12">
    <source>
        <dbReference type="ARBA" id="ARBA00024183"/>
    </source>
</evidence>
<feature type="domain" description="ZP" evidence="20">
    <location>
        <begin position="104"/>
        <end position="399"/>
    </location>
</feature>
<comment type="subcellular location">
    <subcellularLocation>
        <location evidence="1">Cell membrane</location>
        <topology evidence="1">Single-pass type I membrane protein</topology>
    </subcellularLocation>
    <subcellularLocation>
        <location evidence="12">Zona pellucida</location>
    </subcellularLocation>
</comment>
<dbReference type="GO" id="GO:0035804">
    <property type="term" value="F:structural constituent of egg coat"/>
    <property type="evidence" value="ECO:0007669"/>
    <property type="project" value="TreeGrafter"/>
</dbReference>
<evidence type="ECO:0000256" key="14">
    <source>
        <dbReference type="ARBA" id="ARBA00040238"/>
    </source>
</evidence>
<dbReference type="CDD" id="cd00111">
    <property type="entry name" value="Trefoil"/>
    <property type="match status" value="1"/>
</dbReference>
<dbReference type="InterPro" id="IPR001507">
    <property type="entry name" value="ZP_dom"/>
</dbReference>
<evidence type="ECO:0000313" key="22">
    <source>
        <dbReference type="Ensembl" id="ENSSORP00005027940.1"/>
    </source>
</evidence>
<keyword evidence="10" id="KW-0325">Glycoprotein</keyword>
<dbReference type="Gene3D" id="2.60.40.3210">
    <property type="entry name" value="Zona pellucida, ZP-N domain"/>
    <property type="match status" value="1"/>
</dbReference>
<dbReference type="Ensembl" id="ENSSORT00005028740.1">
    <property type="protein sequence ID" value="ENSSORP00005027940.1"/>
    <property type="gene ID" value="ENSSORG00005012903.1"/>
</dbReference>
<keyword evidence="4" id="KW-0272">Extracellular matrix</keyword>
<dbReference type="InterPro" id="IPR042235">
    <property type="entry name" value="ZP-C_dom"/>
</dbReference>
<dbReference type="GO" id="GO:0060468">
    <property type="term" value="P:prevention of polyspermy"/>
    <property type="evidence" value="ECO:0007669"/>
    <property type="project" value="TreeGrafter"/>
</dbReference>
<dbReference type="Pfam" id="PF00100">
    <property type="entry name" value="Zona_pellucida"/>
    <property type="match status" value="1"/>
</dbReference>
<evidence type="ECO:0000256" key="1">
    <source>
        <dbReference type="ARBA" id="ARBA00004251"/>
    </source>
</evidence>
<dbReference type="PANTHER" id="PTHR23343:SF31">
    <property type="entry name" value="ZONA PELLUCIDA SPERM-BINDING PROTEIN 4"/>
    <property type="match status" value="1"/>
</dbReference>
<feature type="disulfide bond" evidence="17">
    <location>
        <begin position="73"/>
        <end position="88"/>
    </location>
</feature>
<dbReference type="Gene3D" id="2.60.40.4100">
    <property type="entry name" value="Zona pellucida, ZP-C domain"/>
    <property type="match status" value="1"/>
</dbReference>
<keyword evidence="11" id="KW-0278">Fertilization</keyword>
<keyword evidence="9 17" id="KW-1015">Disulfide bond</keyword>
<dbReference type="GO" id="GO:0005886">
    <property type="term" value="C:plasma membrane"/>
    <property type="evidence" value="ECO:0007669"/>
    <property type="project" value="UniProtKB-SubCell"/>
</dbReference>
<comment type="function">
    <text evidence="13">Component of the zona pellucida, an extracellular matrix surrounding oocytes which mediates sperm binding, induction of the acrosome reaction and prevents post-fertilization polyspermy. The zona pellucida is composed of 3 to 4 glycoproteins, ZP1, ZP2, ZP3, and ZP4. ZP4 may act as a sperm receptor.</text>
</comment>
<keyword evidence="2" id="KW-1003">Cell membrane</keyword>
<dbReference type="InParanoid" id="A0A673AEB3"/>
<sequence>MASKLISGGLFAIAFLGCLVNAQLDTNQTAQNIHDPQPQTPATQSQNTQSKSHPDTQNRRSSCVVEQQNKIQCGAPGTSATVCNALNCCFDGTMCYYGKYVTLHCTKDAQMIVIVSKDATIPNLDLESVGLLSKTGNCSPVATTSAFAIYQFPVTECGTVMSEEDGVLTYENRMFSQYEVELGPRGAITRDSFFDLSIQCRYTGSTAEALLLEMNILPSPYPAVGFGILNVELRLANGQCHLKGCAEEDVAYSSYYRDSEYPITKELQDNVYVEVRMLGRTDPNLVLTLGHCWATSKSNPLSRPQWDLLINGCPYREDRYQTKLLNVGSKLMFPSHYRRFAFQMFTFVSTGAADPSKGNQVTQTADTVNPTYEKVYIHCNVAVCQPSTQYNCEPRCFRKRRDIGESKTFTSRQEDRTVSSQEIQFVALSQSV</sequence>
<evidence type="ECO:0000256" key="16">
    <source>
        <dbReference type="ARBA" id="ARBA00042573"/>
    </source>
</evidence>
<evidence type="ECO:0000256" key="18">
    <source>
        <dbReference type="SAM" id="MobiDB-lite"/>
    </source>
</evidence>
<reference evidence="22" key="2">
    <citation type="submission" date="2025-08" db="UniProtKB">
        <authorList>
            <consortium name="Ensembl"/>
        </authorList>
    </citation>
    <scope>IDENTIFICATION</scope>
</reference>
<dbReference type="PROSITE" id="PS51034">
    <property type="entry name" value="ZP_2"/>
    <property type="match status" value="1"/>
</dbReference>
<evidence type="ECO:0000256" key="5">
    <source>
        <dbReference type="ARBA" id="ARBA00022685"/>
    </source>
</evidence>
<dbReference type="SMART" id="SM00018">
    <property type="entry name" value="PD"/>
    <property type="match status" value="1"/>
</dbReference>
<evidence type="ECO:0000256" key="4">
    <source>
        <dbReference type="ARBA" id="ARBA00022530"/>
    </source>
</evidence>
<accession>A0A673AEB3</accession>
<dbReference type="RefSeq" id="XP_029992547.1">
    <property type="nucleotide sequence ID" value="XM_030136687.1"/>
</dbReference>
<gene>
    <name evidence="22" type="primary">LOC115421032</name>
</gene>
<dbReference type="Pfam" id="PF00088">
    <property type="entry name" value="Trefoil"/>
    <property type="match status" value="1"/>
</dbReference>
<feature type="domain" description="P-type" evidence="21">
    <location>
        <begin position="61"/>
        <end position="99"/>
    </location>
</feature>
<keyword evidence="3" id="KW-0964">Secreted</keyword>
<evidence type="ECO:0000256" key="3">
    <source>
        <dbReference type="ARBA" id="ARBA00022525"/>
    </source>
</evidence>
<keyword evidence="23" id="KW-1185">Reference proteome</keyword>
<dbReference type="PROSITE" id="PS00682">
    <property type="entry name" value="ZP_1"/>
    <property type="match status" value="1"/>
</dbReference>
<evidence type="ECO:0000256" key="8">
    <source>
        <dbReference type="ARBA" id="ARBA00023136"/>
    </source>
</evidence>
<dbReference type="GO" id="GO:0032190">
    <property type="term" value="F:acrosin binding"/>
    <property type="evidence" value="ECO:0007669"/>
    <property type="project" value="TreeGrafter"/>
</dbReference>
<dbReference type="InterPro" id="IPR000519">
    <property type="entry name" value="P_trefoil_dom"/>
</dbReference>
<evidence type="ECO:0000256" key="13">
    <source>
        <dbReference type="ARBA" id="ARBA00037545"/>
    </source>
</evidence>
<evidence type="ECO:0000256" key="15">
    <source>
        <dbReference type="ARBA" id="ARBA00042273"/>
    </source>
</evidence>
<feature type="disulfide bond" evidence="17">
    <location>
        <begin position="63"/>
        <end position="89"/>
    </location>
</feature>
<dbReference type="Pfam" id="PF23344">
    <property type="entry name" value="ZP-N"/>
    <property type="match status" value="1"/>
</dbReference>
<dbReference type="AlphaFoldDB" id="A0A673AEB3"/>
<dbReference type="PROSITE" id="PS51448">
    <property type="entry name" value="P_TREFOIL_2"/>
    <property type="match status" value="1"/>
</dbReference>
<keyword evidence="5" id="KW-0165">Cleavage on pair of basic residues</keyword>
<keyword evidence="6" id="KW-0812">Transmembrane</keyword>
<reference evidence="22" key="1">
    <citation type="submission" date="2019-06" db="EMBL/GenBank/DDBJ databases">
        <authorList>
            <consortium name="Wellcome Sanger Institute Data Sharing"/>
        </authorList>
    </citation>
    <scope>NUCLEOTIDE SEQUENCE [LARGE SCALE GENOMIC DNA]</scope>
</reference>
<dbReference type="SMART" id="SM00241">
    <property type="entry name" value="ZP"/>
    <property type="match status" value="1"/>
</dbReference>
<feature type="chain" id="PRO_5025330253" description="Zona pellucida sperm-binding protein 4" evidence="19">
    <location>
        <begin position="23"/>
        <end position="432"/>
    </location>
</feature>
<reference evidence="22" key="3">
    <citation type="submission" date="2025-09" db="UniProtKB">
        <authorList>
            <consortium name="Ensembl"/>
        </authorList>
    </citation>
    <scope>IDENTIFICATION</scope>
</reference>
<keyword evidence="19" id="KW-0732">Signal</keyword>
<dbReference type="PROSITE" id="PS51257">
    <property type="entry name" value="PROKAR_LIPOPROTEIN"/>
    <property type="match status" value="1"/>
</dbReference>
<evidence type="ECO:0000256" key="17">
    <source>
        <dbReference type="PROSITE-ProRule" id="PRU00779"/>
    </source>
</evidence>
<evidence type="ECO:0000256" key="7">
    <source>
        <dbReference type="ARBA" id="ARBA00022989"/>
    </source>
</evidence>
<name>A0A673AEB3_9TELE</name>
<keyword evidence="7" id="KW-1133">Transmembrane helix</keyword>
<dbReference type="GO" id="GO:0007339">
    <property type="term" value="P:binding of sperm to zona pellucida"/>
    <property type="evidence" value="ECO:0007669"/>
    <property type="project" value="TreeGrafter"/>
</dbReference>
<dbReference type="Gene3D" id="4.10.110.10">
    <property type="entry name" value="Spasmolytic Protein, domain 1"/>
    <property type="match status" value="1"/>
</dbReference>
<dbReference type="SUPFAM" id="SSF57492">
    <property type="entry name" value="Trefoil"/>
    <property type="match status" value="1"/>
</dbReference>
<evidence type="ECO:0000256" key="11">
    <source>
        <dbReference type="ARBA" id="ARBA00023279"/>
    </source>
</evidence>
<evidence type="ECO:0000256" key="9">
    <source>
        <dbReference type="ARBA" id="ARBA00023157"/>
    </source>
</evidence>